<proteinExistence type="predicted"/>
<dbReference type="PANTHER" id="PTHR12526:SF630">
    <property type="entry name" value="GLYCOSYLTRANSFERASE"/>
    <property type="match status" value="1"/>
</dbReference>
<gene>
    <name evidence="3" type="ORF">KLA_06862</name>
</gene>
<dbReference type="CDD" id="cd03820">
    <property type="entry name" value="GT4_AmsD-like"/>
    <property type="match status" value="1"/>
</dbReference>
<organism evidence="3 4">
    <name type="scientific">Cellulophaga geojensis KL-A</name>
    <dbReference type="NCBI Taxonomy" id="1328323"/>
    <lineage>
        <taxon>Bacteria</taxon>
        <taxon>Pseudomonadati</taxon>
        <taxon>Bacteroidota</taxon>
        <taxon>Flavobacteriia</taxon>
        <taxon>Flavobacteriales</taxon>
        <taxon>Flavobacteriaceae</taxon>
        <taxon>Cellulophaga</taxon>
    </lineage>
</organism>
<name>A0ABP3B887_9FLAO</name>
<dbReference type="Pfam" id="PF13439">
    <property type="entry name" value="Glyco_transf_4"/>
    <property type="match status" value="1"/>
</dbReference>
<dbReference type="RefSeq" id="WP_034644662.1">
    <property type="nucleotide sequence ID" value="NZ_ARZX01000006.1"/>
</dbReference>
<evidence type="ECO:0000259" key="1">
    <source>
        <dbReference type="Pfam" id="PF00534"/>
    </source>
</evidence>
<dbReference type="PANTHER" id="PTHR12526">
    <property type="entry name" value="GLYCOSYLTRANSFERASE"/>
    <property type="match status" value="1"/>
</dbReference>
<feature type="domain" description="Glycosyl transferase family 1" evidence="1">
    <location>
        <begin position="188"/>
        <end position="347"/>
    </location>
</feature>
<dbReference type="Pfam" id="PF00534">
    <property type="entry name" value="Glycos_transf_1"/>
    <property type="match status" value="1"/>
</dbReference>
<dbReference type="Gene3D" id="3.40.50.2000">
    <property type="entry name" value="Glycogen Phosphorylase B"/>
    <property type="match status" value="2"/>
</dbReference>
<feature type="domain" description="Glycosyltransferase subfamily 4-like N-terminal" evidence="2">
    <location>
        <begin position="14"/>
        <end position="181"/>
    </location>
</feature>
<reference evidence="3 4" key="1">
    <citation type="journal article" date="2014" name="Genome Announc.">
        <title>Draft Genome Sequence of the Carrageenan-Degrading Bacterium Cellulophaga sp. Strain KL-A, Isolated from Decaying Marine Algae.</title>
        <authorList>
            <person name="Shan D."/>
            <person name="Ying J."/>
            <person name="Li X."/>
            <person name="Gao Z."/>
            <person name="Wei G."/>
            <person name="Shao Z."/>
        </authorList>
    </citation>
    <scope>NUCLEOTIDE SEQUENCE [LARGE SCALE GENOMIC DNA]</scope>
    <source>
        <strain evidence="3 4">KL-A</strain>
    </source>
</reference>
<evidence type="ECO:0000259" key="2">
    <source>
        <dbReference type="Pfam" id="PF13439"/>
    </source>
</evidence>
<dbReference type="InterPro" id="IPR028098">
    <property type="entry name" value="Glyco_trans_4-like_N"/>
</dbReference>
<dbReference type="InterPro" id="IPR001296">
    <property type="entry name" value="Glyco_trans_1"/>
</dbReference>
<comment type="caution">
    <text evidence="3">The sequence shown here is derived from an EMBL/GenBank/DDBJ whole genome shotgun (WGS) entry which is preliminary data.</text>
</comment>
<accession>A0ABP3B887</accession>
<protein>
    <submittedName>
        <fullName evidence="3">Glycosyltransferase</fullName>
    </submittedName>
</protein>
<evidence type="ECO:0000313" key="3">
    <source>
        <dbReference type="EMBL" id="EWH14030.1"/>
    </source>
</evidence>
<dbReference type="Proteomes" id="UP000019275">
    <property type="component" value="Unassembled WGS sequence"/>
</dbReference>
<dbReference type="SUPFAM" id="SSF53756">
    <property type="entry name" value="UDP-Glycosyltransferase/glycogen phosphorylase"/>
    <property type="match status" value="1"/>
</dbReference>
<evidence type="ECO:0000313" key="4">
    <source>
        <dbReference type="Proteomes" id="UP000019275"/>
    </source>
</evidence>
<dbReference type="EMBL" id="ARZX01000006">
    <property type="protein sequence ID" value="EWH14030.1"/>
    <property type="molecule type" value="Genomic_DNA"/>
</dbReference>
<sequence length="372" mass="42504">MKIVFLIDQVYLHGGIERVLSIKANYLAKNAANDIHIITTEQQQNSPCYDFNSAIHFLDLGINYTRNKSYFHPKNLLKLPKHISKIKHVLKQIQPDVVVVCSHSTDTYFMPFIAKHIPKVKEFHYSKSIEVKKRKNPKSTFKKQFLKFADYVETKYDSLVVLNKDEQAYYASSNTTVIPNPLTFFPETKTTLEKKIVIAAGRIAQVKGFDLLIDIWTLFAQQDPQWQLHIYGDGPKEYVASLQKQIDANNLSEVVLLKGSTTQVKEKMLDASIYAMTSHNECFPLVLLEAQACGLPIVAYNCPHGPSNIVSKENGILVEHYNKEQFAEALLQLSRNKDLLQSMSTEAVENAKKYTIEKVMSKWINLFTTLKK</sequence>
<keyword evidence="4" id="KW-1185">Reference proteome</keyword>